<feature type="region of interest" description="Disordered" evidence="2">
    <location>
        <begin position="1036"/>
        <end position="1097"/>
    </location>
</feature>
<dbReference type="CDD" id="cd17731">
    <property type="entry name" value="BRCT_TopBP1_rpt2_like"/>
    <property type="match status" value="1"/>
</dbReference>
<dbReference type="GO" id="GO:0033314">
    <property type="term" value="P:mitotic DNA replication checkpoint signaling"/>
    <property type="evidence" value="ECO:0007669"/>
    <property type="project" value="TreeGrafter"/>
</dbReference>
<dbReference type="Gene3D" id="3.40.50.10190">
    <property type="entry name" value="BRCT domain"/>
    <property type="match status" value="8"/>
</dbReference>
<dbReference type="CDD" id="cd17738">
    <property type="entry name" value="BRCT_TopBP1_rpt7"/>
    <property type="match status" value="1"/>
</dbReference>
<dbReference type="FunFam" id="3.40.50.10190:FF:000021">
    <property type="entry name" value="DNA topoisomerase II binding protein 1"/>
    <property type="match status" value="1"/>
</dbReference>
<dbReference type="CDD" id="cd17728">
    <property type="entry name" value="BRCT_TopBP1_rpt8"/>
    <property type="match status" value="1"/>
</dbReference>
<accession>A0AAW0V293</accession>
<feature type="compositionally biased region" description="Acidic residues" evidence="2">
    <location>
        <begin position="942"/>
        <end position="951"/>
    </location>
</feature>
<dbReference type="SUPFAM" id="SSF52113">
    <property type="entry name" value="BRCT domain"/>
    <property type="match status" value="6"/>
</dbReference>
<dbReference type="GO" id="GO:0007095">
    <property type="term" value="P:mitotic G2 DNA damage checkpoint signaling"/>
    <property type="evidence" value="ECO:0007669"/>
    <property type="project" value="TreeGrafter"/>
</dbReference>
<feature type="domain" description="BRCT" evidence="3">
    <location>
        <begin position="1103"/>
        <end position="1185"/>
    </location>
</feature>
<keyword evidence="1" id="KW-0677">Repeat</keyword>
<proteinExistence type="predicted"/>
<feature type="compositionally biased region" description="Low complexity" evidence="2">
    <location>
        <begin position="487"/>
        <end position="502"/>
    </location>
</feature>
<protein>
    <recommendedName>
        <fullName evidence="3">BRCT domain-containing protein</fullName>
    </recommendedName>
</protein>
<dbReference type="InterPro" id="IPR036420">
    <property type="entry name" value="BRCT_dom_sf"/>
</dbReference>
<name>A0AAW0V293_SCYPA</name>
<feature type="region of interest" description="Disordered" evidence="2">
    <location>
        <begin position="487"/>
        <end position="537"/>
    </location>
</feature>
<organism evidence="4 5">
    <name type="scientific">Scylla paramamosain</name>
    <name type="common">Mud crab</name>
    <dbReference type="NCBI Taxonomy" id="85552"/>
    <lineage>
        <taxon>Eukaryota</taxon>
        <taxon>Metazoa</taxon>
        <taxon>Ecdysozoa</taxon>
        <taxon>Arthropoda</taxon>
        <taxon>Crustacea</taxon>
        <taxon>Multicrustacea</taxon>
        <taxon>Malacostraca</taxon>
        <taxon>Eumalacostraca</taxon>
        <taxon>Eucarida</taxon>
        <taxon>Decapoda</taxon>
        <taxon>Pleocyemata</taxon>
        <taxon>Brachyura</taxon>
        <taxon>Eubrachyura</taxon>
        <taxon>Portunoidea</taxon>
        <taxon>Portunidae</taxon>
        <taxon>Portuninae</taxon>
        <taxon>Scylla</taxon>
    </lineage>
</organism>
<feature type="compositionally biased region" description="Basic and acidic residues" evidence="2">
    <location>
        <begin position="507"/>
        <end position="533"/>
    </location>
</feature>
<feature type="domain" description="BRCT" evidence="3">
    <location>
        <begin position="222"/>
        <end position="311"/>
    </location>
</feature>
<dbReference type="PANTHER" id="PTHR13561:SF20">
    <property type="entry name" value="DNA TOPOISOMERASE 2-BINDING PROTEIN 1"/>
    <property type="match status" value="1"/>
</dbReference>
<dbReference type="PANTHER" id="PTHR13561">
    <property type="entry name" value="DNA REPLICATION REGULATOR DPB11-RELATED"/>
    <property type="match status" value="1"/>
</dbReference>
<evidence type="ECO:0000313" key="4">
    <source>
        <dbReference type="EMBL" id="KAK8406360.1"/>
    </source>
</evidence>
<gene>
    <name evidence="4" type="ORF">O3P69_007220</name>
</gene>
<dbReference type="Proteomes" id="UP001487740">
    <property type="component" value="Unassembled WGS sequence"/>
</dbReference>
<dbReference type="SMART" id="SM00292">
    <property type="entry name" value="BRCT"/>
    <property type="match status" value="7"/>
</dbReference>
<dbReference type="FunFam" id="3.40.50.10190:FF:000010">
    <property type="entry name" value="DNA topoisomerase II binding protein 1"/>
    <property type="match status" value="1"/>
</dbReference>
<feature type="domain" description="BRCT" evidence="3">
    <location>
        <begin position="125"/>
        <end position="196"/>
    </location>
</feature>
<evidence type="ECO:0000256" key="1">
    <source>
        <dbReference type="ARBA" id="ARBA00022737"/>
    </source>
</evidence>
<dbReference type="InterPro" id="IPR059215">
    <property type="entry name" value="BRCT2_TopBP1-like"/>
</dbReference>
<keyword evidence="5" id="KW-1185">Reference proteome</keyword>
<dbReference type="InterPro" id="IPR049936">
    <property type="entry name" value="TopBP1_BRCT_8"/>
</dbReference>
<feature type="region of interest" description="Disordered" evidence="2">
    <location>
        <begin position="986"/>
        <end position="1014"/>
    </location>
</feature>
<sequence>MYSRQIKAAGYLNSAGVVMEASICSSICSQEDNVNLYFVKLDEDSPSNILLCAYQACEKFNRQWLSLGDCKQVTPTKEDVFICDPFEGEAFEYLVSCPKSIVVGPRCILSCLHRMEPIPALPSPLHNTAMSGIVITTTGFPKPQKEKLQHLVQQMSGIYSNSYHQDVTHLVVKMVGSEKYKVAVEQGCPTMTEDWVTAVWEAVLTGDVSSHVSASDNRFLPYLCKPLHGLVVCVSQADQSTKLSLKKLIEENGGTYTTKLAMGETSVLIVSSPEGKKYRFAIKWGVPCVFPDWLHNSVQQGHALDKEEYEVLPRKSSTFNSILGNEMPPDLSMCSTILNDTDTQRTISSVDETVSLDVLVKERDIQEENSEDVEALENLDLQEAMKAGSFLKGYRVFLSGFNANHMEKLRRVLGAVGASRLNQLTESATHVVLAIPNEEHIRIMQGWNTKPHVVSVRWLTESVHLKHPAEESHFAFLVQACREVQLSQTSSTGTQRSSISSTALGNDETHVDEKLLQEHSQHPRRESSAKESEQDLSLLPESQASELPGIFSGKIFSVFGRNQEMNEELEEMIELHGGHVAEVGSSEAIHYSVVTAGDLHNWNKGQLISRAFLEDCVETKRLLAVEYYHLPLLLPGNSFPLEDCCITVSIYSKSERHFLEHISTLLGAQNQQTFSKMSKPDKNILANTHLVCPTPIGAKYNAAKRWCIPAVTCDWLLECARSGKKVPENTFLVDCSDNDTMQLPRKDIIMELWNSAVREGEKRKEVEEEEEEVVPPTPHVAKIKSIQSTEVPMSLSPDRPFNWEAISRMYPTPGTAQFYQAKREEDLDTMPSPDSPYGLTWYSDPPPRVRKCIKKLIDSLPGSPPGLANPTRKSPTKELFSEFFEDLDKCTRKHQQLLEEVLDHRVKMKGKIADKSEEEGNSLLSTSKDTGLGDNDHGMQGEWEDKEEDNTVEVRADERLSYQLEEIARASLVERSGGVAGRNKIPLAELQRPTTPSKMHHIDLESQPSEEVEPLATQITWNDPEEHLARLSLQEHMQKETDDSSAPVQKENDASNNSNDDDSNKENMPSAPWQNKLPPQLSNDKSKERGSCITSTEDPQQPVFLLVGMSAEEVEDYTEIVARLGGALSLSQTLEAHVTHVVAKMLSRSERTFMSIASGKWVLTTSYLDHSLKAGHFIKEEPYAWGNQSNKHQPKMDTESMQTKLAKAAWRWKCAMSGVGDNQGKQWWQKKQPFQNMTALIHSQRSKSLSRLIEAGGGQVVSARPPYSEVEGVTHFFVEMEKPNEKIDLASFASRGIPCLEPKFISSCIMDDDPEASDFYIPAYKEILINMSSCIPSPLKRAHRN</sequence>
<dbReference type="Pfam" id="PF12738">
    <property type="entry name" value="PTCB-BRCT"/>
    <property type="match status" value="4"/>
</dbReference>
<feature type="region of interest" description="Disordered" evidence="2">
    <location>
        <begin position="914"/>
        <end position="951"/>
    </location>
</feature>
<evidence type="ECO:0000256" key="2">
    <source>
        <dbReference type="SAM" id="MobiDB-lite"/>
    </source>
</evidence>
<comment type="caution">
    <text evidence="4">The sequence shown here is derived from an EMBL/GenBank/DDBJ whole genome shotgun (WGS) entry which is preliminary data.</text>
</comment>
<dbReference type="PROSITE" id="PS50172">
    <property type="entry name" value="BRCT"/>
    <property type="match status" value="7"/>
</dbReference>
<feature type="domain" description="BRCT" evidence="3">
    <location>
        <begin position="386"/>
        <end position="476"/>
    </location>
</feature>
<evidence type="ECO:0000259" key="3">
    <source>
        <dbReference type="PROSITE" id="PS50172"/>
    </source>
</evidence>
<dbReference type="FunFam" id="3.40.50.10190:FF:000018">
    <property type="entry name" value="DNA topoisomerase 2-binding protein 1"/>
    <property type="match status" value="1"/>
</dbReference>
<feature type="domain" description="BRCT" evidence="3">
    <location>
        <begin position="1229"/>
        <end position="1322"/>
    </location>
</feature>
<feature type="domain" description="BRCT" evidence="3">
    <location>
        <begin position="546"/>
        <end position="630"/>
    </location>
</feature>
<dbReference type="EMBL" id="JARAKH010000002">
    <property type="protein sequence ID" value="KAK8406360.1"/>
    <property type="molecule type" value="Genomic_DNA"/>
</dbReference>
<evidence type="ECO:0000313" key="5">
    <source>
        <dbReference type="Proteomes" id="UP001487740"/>
    </source>
</evidence>
<reference evidence="4 5" key="1">
    <citation type="submission" date="2023-03" db="EMBL/GenBank/DDBJ databases">
        <title>High-quality genome of Scylla paramamosain provides insights in environmental adaptation.</title>
        <authorList>
            <person name="Zhang L."/>
        </authorList>
    </citation>
    <scope>NUCLEOTIDE SEQUENCE [LARGE SCALE GENOMIC DNA]</scope>
    <source>
        <strain evidence="4">LZ_2023a</strain>
        <tissue evidence="4">Muscle</tissue>
    </source>
</reference>
<feature type="domain" description="BRCT" evidence="3">
    <location>
        <begin position="636"/>
        <end position="733"/>
    </location>
</feature>
<dbReference type="InterPro" id="IPR001357">
    <property type="entry name" value="BRCT_dom"/>
</dbReference>
<dbReference type="GO" id="GO:0006270">
    <property type="term" value="P:DNA replication initiation"/>
    <property type="evidence" value="ECO:0007669"/>
    <property type="project" value="TreeGrafter"/>
</dbReference>